<dbReference type="GO" id="GO:0005789">
    <property type="term" value="C:endoplasmic reticulum membrane"/>
    <property type="evidence" value="ECO:0007669"/>
    <property type="project" value="TreeGrafter"/>
</dbReference>
<dbReference type="EMBL" id="JAPWDV010000001">
    <property type="protein sequence ID" value="KAJ6225219.1"/>
    <property type="molecule type" value="Genomic_DNA"/>
</dbReference>
<dbReference type="GO" id="GO:0000421">
    <property type="term" value="C:autophagosome membrane"/>
    <property type="evidence" value="ECO:0007669"/>
    <property type="project" value="TreeGrafter"/>
</dbReference>
<proteinExistence type="predicted"/>
<dbReference type="Proteomes" id="UP001142055">
    <property type="component" value="Chromosome 1"/>
</dbReference>
<gene>
    <name evidence="2" type="ORF">RDWZM_003764</name>
</gene>
<evidence type="ECO:0000313" key="2">
    <source>
        <dbReference type="EMBL" id="KAJ6225219.1"/>
    </source>
</evidence>
<accession>A0A9Q0RSV3</accession>
<dbReference type="GO" id="GO:0005657">
    <property type="term" value="C:replication fork"/>
    <property type="evidence" value="ECO:0007669"/>
    <property type="project" value="TreeGrafter"/>
</dbReference>
<dbReference type="PANTHER" id="PTHR15949">
    <property type="entry name" value="TESTIS-EXPRESSED PROTEIN 264"/>
    <property type="match status" value="1"/>
</dbReference>
<keyword evidence="3" id="KW-1185">Reference proteome</keyword>
<evidence type="ECO:0000256" key="1">
    <source>
        <dbReference type="SAM" id="MobiDB-lite"/>
    </source>
</evidence>
<dbReference type="PANTHER" id="PTHR15949:SF3">
    <property type="entry name" value="TESTIS-EXPRESSED PROTEIN 264"/>
    <property type="match status" value="1"/>
</dbReference>
<name>A0A9Q0RSV3_BLOTA</name>
<dbReference type="GO" id="GO:0005634">
    <property type="term" value="C:nucleus"/>
    <property type="evidence" value="ECO:0007669"/>
    <property type="project" value="TreeGrafter"/>
</dbReference>
<dbReference type="GO" id="GO:0061709">
    <property type="term" value="P:reticulophagy"/>
    <property type="evidence" value="ECO:0007669"/>
    <property type="project" value="TreeGrafter"/>
</dbReference>
<dbReference type="AlphaFoldDB" id="A0A9Q0RSV3"/>
<comment type="caution">
    <text evidence="2">The sequence shown here is derived from an EMBL/GenBank/DDBJ whole genome shotgun (WGS) entry which is preliminary data.</text>
</comment>
<protein>
    <submittedName>
        <fullName evidence="2">Uncharacterized protein</fullName>
    </submittedName>
</protein>
<reference evidence="2" key="1">
    <citation type="submission" date="2022-12" db="EMBL/GenBank/DDBJ databases">
        <title>Genome assemblies of Blomia tropicalis.</title>
        <authorList>
            <person name="Cui Y."/>
        </authorList>
    </citation>
    <scope>NUCLEOTIDE SEQUENCE</scope>
    <source>
        <tissue evidence="2">Adult mites</tissue>
    </source>
</reference>
<dbReference type="GO" id="GO:0106300">
    <property type="term" value="P:protein-DNA covalent cross-linking repair"/>
    <property type="evidence" value="ECO:0007669"/>
    <property type="project" value="TreeGrafter"/>
</dbReference>
<evidence type="ECO:0000313" key="3">
    <source>
        <dbReference type="Proteomes" id="UP001142055"/>
    </source>
</evidence>
<sequence>MILYLIGIVLLFVALLATIGGALVYFGIFDKVEVSTGAPPFEFAGAEIAYKFGKGKPADSGALFTEVCSIVPARTTVGLYLELEDPDPENPTAERKTKFSAFSPDFNPSTDECHFIVGVITRNPNVDENDRYQTIKDNERQLLIEKGYKFAHLSSSENVVFSKFPFRGIVSVVIGIRRVYPALMQYIFERRLCAYPAMEIYHRDTIYYILPLSQQNSEEDNDTFDGFDDLRDCVQTDGDQVLVPDTIDSLVINDENGEIMKIPLTDRQRKKMEDRLNTFSERVKRQKEKAKLKTLFDPPMKQSQLLDQYEPELNNPHSIETRFQPQRHPKLEVNSSYHLEGKKKPISNMSRYQSSPNLISPELYNQTSTNKRIEQLKNQGKNIGQRFRNLFGVKPTRKNITISPKSSLGNNPNISSNEPMSIPPTYTSDSSKFYDSASSNHQKQYKDSSMLYKGIEAKYIKFNDSYRKAKKKSEVTRVQLIELLPIQPIYSEELSDFLPDFGAIFYQDNWKLKLDLYGNDFDLCRC</sequence>
<organism evidence="2 3">
    <name type="scientific">Blomia tropicalis</name>
    <name type="common">Mite</name>
    <dbReference type="NCBI Taxonomy" id="40697"/>
    <lineage>
        <taxon>Eukaryota</taxon>
        <taxon>Metazoa</taxon>
        <taxon>Ecdysozoa</taxon>
        <taxon>Arthropoda</taxon>
        <taxon>Chelicerata</taxon>
        <taxon>Arachnida</taxon>
        <taxon>Acari</taxon>
        <taxon>Acariformes</taxon>
        <taxon>Sarcoptiformes</taxon>
        <taxon>Astigmata</taxon>
        <taxon>Glycyphagoidea</taxon>
        <taxon>Echimyopodidae</taxon>
        <taxon>Blomia</taxon>
    </lineage>
</organism>
<feature type="region of interest" description="Disordered" evidence="1">
    <location>
        <begin position="398"/>
        <end position="427"/>
    </location>
</feature>